<keyword evidence="3" id="KW-1185">Reference proteome</keyword>
<evidence type="ECO:0000256" key="1">
    <source>
        <dbReference type="SAM" id="MobiDB-lite"/>
    </source>
</evidence>
<protein>
    <submittedName>
        <fullName evidence="2">Uncharacterized protein</fullName>
    </submittedName>
</protein>
<sequence length="428" mass="47422">MPSSSIRWMSFHVYALALAFIVMLCVLLPLAKLAPTLGRSIDGADKREQRGRGHTSFVSQASTSQMPCKGPKLILHVGPPKTGTTALQEFLVKNAGWLQDQWGVSVGFHGREKAVGKNIAHPLTYVCNGNTAKIKSWGLSDEQVKQRLKEGFSYLQSKLNSSQLVLLSSEAFGRLFDNKSWLCFNSEIGADTCQTAVIFHRSSATWNAACWSEISKHDSSPQSFSSYLAEHVSVPVDKHGDSDVQLQQLNRLRLFARVIPVSYDYLKELNCSGAAFLICNASLGLTGKKWLQCRNSVNGRSTKLRNKSPPHAAIDVVRLARDFYEIKQALRVNTSGCKPWPIGFWSDDYMSKHPEIMTSVVPAVIQVAKQIPVKCERFAGLFQSETEKWFSRTGAKRPTSGGKDICTADVASFKPKHWQLIGKLAPDC</sequence>
<dbReference type="OrthoDB" id="413416at2759"/>
<gene>
    <name evidence="2" type="ORF">SNAT2548_LOCUS13932</name>
</gene>
<organism evidence="2 3">
    <name type="scientific">Symbiodinium natans</name>
    <dbReference type="NCBI Taxonomy" id="878477"/>
    <lineage>
        <taxon>Eukaryota</taxon>
        <taxon>Sar</taxon>
        <taxon>Alveolata</taxon>
        <taxon>Dinophyceae</taxon>
        <taxon>Suessiales</taxon>
        <taxon>Symbiodiniaceae</taxon>
        <taxon>Symbiodinium</taxon>
    </lineage>
</organism>
<feature type="compositionally biased region" description="Polar residues" evidence="1">
    <location>
        <begin position="56"/>
        <end position="65"/>
    </location>
</feature>
<feature type="region of interest" description="Disordered" evidence="1">
    <location>
        <begin position="43"/>
        <end position="65"/>
    </location>
</feature>
<proteinExistence type="predicted"/>
<dbReference type="AlphaFoldDB" id="A0A812MVG3"/>
<evidence type="ECO:0000313" key="2">
    <source>
        <dbReference type="EMBL" id="CAE7264490.1"/>
    </source>
</evidence>
<dbReference type="Proteomes" id="UP000604046">
    <property type="component" value="Unassembled WGS sequence"/>
</dbReference>
<name>A0A812MVG3_9DINO</name>
<accession>A0A812MVG3</accession>
<comment type="caution">
    <text evidence="2">The sequence shown here is derived from an EMBL/GenBank/DDBJ whole genome shotgun (WGS) entry which is preliminary data.</text>
</comment>
<evidence type="ECO:0000313" key="3">
    <source>
        <dbReference type="Proteomes" id="UP000604046"/>
    </source>
</evidence>
<reference evidence="2" key="1">
    <citation type="submission" date="2021-02" db="EMBL/GenBank/DDBJ databases">
        <authorList>
            <person name="Dougan E. K."/>
            <person name="Rhodes N."/>
            <person name="Thang M."/>
            <person name="Chan C."/>
        </authorList>
    </citation>
    <scope>NUCLEOTIDE SEQUENCE</scope>
</reference>
<dbReference type="EMBL" id="CAJNDS010001546">
    <property type="protein sequence ID" value="CAE7264490.1"/>
    <property type="molecule type" value="Genomic_DNA"/>
</dbReference>